<dbReference type="Gene3D" id="1.10.510.10">
    <property type="entry name" value="Transferase(Phosphotransferase) domain 1"/>
    <property type="match status" value="1"/>
</dbReference>
<feature type="region of interest" description="Disordered" evidence="1">
    <location>
        <begin position="396"/>
        <end position="429"/>
    </location>
</feature>
<dbReference type="InterPro" id="IPR011009">
    <property type="entry name" value="Kinase-like_dom_sf"/>
</dbReference>
<proteinExistence type="predicted"/>
<dbReference type="Proteomes" id="UP000433876">
    <property type="component" value="Unassembled WGS sequence"/>
</dbReference>
<dbReference type="InterPro" id="IPR053235">
    <property type="entry name" value="Ser_Thr_kinase"/>
</dbReference>
<comment type="caution">
    <text evidence="3">The sequence shown here is derived from an EMBL/GenBank/DDBJ whole genome shotgun (WGS) entry which is preliminary data.</text>
</comment>
<dbReference type="AlphaFoldDB" id="A0A8S9A6W5"/>
<dbReference type="SUPFAM" id="SSF56112">
    <property type="entry name" value="Protein kinase-like (PK-like)"/>
    <property type="match status" value="1"/>
</dbReference>
<gene>
    <name evidence="3" type="ORF">SMACR_00298</name>
</gene>
<evidence type="ECO:0000313" key="4">
    <source>
        <dbReference type="Proteomes" id="UP000433876"/>
    </source>
</evidence>
<dbReference type="GO" id="GO:0004674">
    <property type="term" value="F:protein serine/threonine kinase activity"/>
    <property type="evidence" value="ECO:0007669"/>
    <property type="project" value="TreeGrafter"/>
</dbReference>
<feature type="domain" description="Protein kinase" evidence="2">
    <location>
        <begin position="18"/>
        <end position="429"/>
    </location>
</feature>
<evidence type="ECO:0000256" key="1">
    <source>
        <dbReference type="SAM" id="MobiDB-lite"/>
    </source>
</evidence>
<dbReference type="VEuPathDB" id="FungiDB:SMAC_00298"/>
<protein>
    <recommendedName>
        <fullName evidence="2">Protein kinase domain-containing protein</fullName>
    </recommendedName>
</protein>
<sequence length="429" mass="48324">MSDSNTRAYLFKYKGSDFVFCRTAGHGAEAQAQVVRKVSTGELFIRKVSKHRLEGHQCTSPNEFRLMEDHLSKPPRSPDIHPLIPQLYGHEKISSSNGKFHLVSYWQLMNGGSVQDIILTKYNSFKYTKFNPDTRFPARLIARMIHQVLSSLQHLYTVYEKPIFHRDLHSGNIWIHFPRVPSSTGELSDVPDFYLGDFGYAGFNTGFSGNHIATRDVDQVMESARLMICVNLPENQRPPRSCVVPNPDDPNRSKIAGDAPMSAVLSLYYDLCDELNFFKEENSRFIRKPSCPPPDLISFIRRAKAVEQKLTPSLTGLMLRTGLDESGDPRVQKFMYDLKAGAISKATAQPFAMTGSVQTCLTPRIRNSRIKIHGPFYLAEIRAATGMWEAIDDQTFHRPGKTRGSGRGLRALSESPDEDSGNSDSEPEF</sequence>
<evidence type="ECO:0000259" key="2">
    <source>
        <dbReference type="PROSITE" id="PS50011"/>
    </source>
</evidence>
<name>A0A8S9A6W5_SORMA</name>
<dbReference type="PROSITE" id="PS50011">
    <property type="entry name" value="PROTEIN_KINASE_DOM"/>
    <property type="match status" value="1"/>
</dbReference>
<dbReference type="EMBL" id="NMPR01000001">
    <property type="protein sequence ID" value="KAA8636870.1"/>
    <property type="molecule type" value="Genomic_DNA"/>
</dbReference>
<reference evidence="3 4" key="1">
    <citation type="submission" date="2017-07" db="EMBL/GenBank/DDBJ databases">
        <title>Genome sequence of the Sordaria macrospora wild type strain R19027.</title>
        <authorList>
            <person name="Nowrousian M."/>
            <person name="Teichert I."/>
            <person name="Kueck U."/>
        </authorList>
    </citation>
    <scope>NUCLEOTIDE SEQUENCE [LARGE SCALE GENOMIC DNA]</scope>
    <source>
        <strain evidence="3 4">R19027</strain>
        <tissue evidence="3">Mycelium</tissue>
    </source>
</reference>
<organism evidence="3 4">
    <name type="scientific">Sordaria macrospora</name>
    <dbReference type="NCBI Taxonomy" id="5147"/>
    <lineage>
        <taxon>Eukaryota</taxon>
        <taxon>Fungi</taxon>
        <taxon>Dikarya</taxon>
        <taxon>Ascomycota</taxon>
        <taxon>Pezizomycotina</taxon>
        <taxon>Sordariomycetes</taxon>
        <taxon>Sordariomycetidae</taxon>
        <taxon>Sordariales</taxon>
        <taxon>Sordariaceae</taxon>
        <taxon>Sordaria</taxon>
    </lineage>
</organism>
<dbReference type="OMA" id="FHLVSYW"/>
<dbReference type="PANTHER" id="PTHR24361:SF785">
    <property type="entry name" value="DUAL SPECIFICITY MITOGEN-ACTIVATED PROTEIN KINASE KINASE 1"/>
    <property type="match status" value="1"/>
</dbReference>
<evidence type="ECO:0000313" key="3">
    <source>
        <dbReference type="EMBL" id="KAA8636870.1"/>
    </source>
</evidence>
<dbReference type="InterPro" id="IPR000719">
    <property type="entry name" value="Prot_kinase_dom"/>
</dbReference>
<dbReference type="SMART" id="SM00220">
    <property type="entry name" value="S_TKc"/>
    <property type="match status" value="1"/>
</dbReference>
<dbReference type="GO" id="GO:0005524">
    <property type="term" value="F:ATP binding"/>
    <property type="evidence" value="ECO:0007669"/>
    <property type="project" value="InterPro"/>
</dbReference>
<dbReference type="PANTHER" id="PTHR24361">
    <property type="entry name" value="MITOGEN-ACTIVATED KINASE KINASE KINASE"/>
    <property type="match status" value="1"/>
</dbReference>
<feature type="compositionally biased region" description="Acidic residues" evidence="1">
    <location>
        <begin position="415"/>
        <end position="429"/>
    </location>
</feature>
<accession>A0A8S9A6W5</accession>
<dbReference type="GO" id="GO:0005737">
    <property type="term" value="C:cytoplasm"/>
    <property type="evidence" value="ECO:0007669"/>
    <property type="project" value="TreeGrafter"/>
</dbReference>